<name>A0A1G8CFI8_PSEOR</name>
<keyword evidence="2" id="KW-1185">Reference proteome</keyword>
<evidence type="ECO:0008006" key="3">
    <source>
        <dbReference type="Google" id="ProtNLM"/>
    </source>
</evidence>
<evidence type="ECO:0000313" key="2">
    <source>
        <dbReference type="Proteomes" id="UP000198967"/>
    </source>
</evidence>
<reference evidence="1 2" key="1">
    <citation type="submission" date="2016-10" db="EMBL/GenBank/DDBJ databases">
        <authorList>
            <person name="de Groot N.N."/>
        </authorList>
    </citation>
    <scope>NUCLEOTIDE SEQUENCE [LARGE SCALE GENOMIC DNA]</scope>
    <source>
        <strain evidence="1 2">CGMCC 4.3143</strain>
    </source>
</reference>
<dbReference type="STRING" id="366584.SAMN05216377_12283"/>
<dbReference type="Proteomes" id="UP000198967">
    <property type="component" value="Unassembled WGS sequence"/>
</dbReference>
<sequence>MYADFFRVSQDANAAPTARDWTAELRQLARGQALDAAVLDVQNYASLSARVDGRLGQAPAVDPAVPATNDKVSVLDCLDATGVRVLTADGRQLGDQANQSPRYRYRAEVVRDGDRWWVERAIPAPEEPC</sequence>
<gene>
    <name evidence="1" type="ORF">SAMN05216377_12283</name>
</gene>
<dbReference type="AlphaFoldDB" id="A0A1G8CFI8"/>
<evidence type="ECO:0000313" key="1">
    <source>
        <dbReference type="EMBL" id="SDH44217.1"/>
    </source>
</evidence>
<dbReference type="RefSeq" id="WP_093089507.1">
    <property type="nucleotide sequence ID" value="NZ_FNBE01000022.1"/>
</dbReference>
<accession>A0A1G8CFI8</accession>
<dbReference type="EMBL" id="FNBE01000022">
    <property type="protein sequence ID" value="SDH44217.1"/>
    <property type="molecule type" value="Genomic_DNA"/>
</dbReference>
<organism evidence="1 2">
    <name type="scientific">Pseudonocardia oroxyli</name>
    <dbReference type="NCBI Taxonomy" id="366584"/>
    <lineage>
        <taxon>Bacteria</taxon>
        <taxon>Bacillati</taxon>
        <taxon>Actinomycetota</taxon>
        <taxon>Actinomycetes</taxon>
        <taxon>Pseudonocardiales</taxon>
        <taxon>Pseudonocardiaceae</taxon>
        <taxon>Pseudonocardia</taxon>
    </lineage>
</organism>
<protein>
    <recommendedName>
        <fullName evidence="3">Mce-associated membrane protein</fullName>
    </recommendedName>
</protein>
<proteinExistence type="predicted"/>